<keyword evidence="3" id="KW-1185">Reference proteome</keyword>
<dbReference type="Proteomes" id="UP000029228">
    <property type="component" value="Unassembled WGS sequence"/>
</dbReference>
<evidence type="ECO:0000256" key="1">
    <source>
        <dbReference type="SAM" id="Phobius"/>
    </source>
</evidence>
<feature type="transmembrane region" description="Helical" evidence="1">
    <location>
        <begin position="36"/>
        <end position="55"/>
    </location>
</feature>
<keyword evidence="1" id="KW-0472">Membrane</keyword>
<keyword evidence="1" id="KW-1133">Transmembrane helix</keyword>
<evidence type="ECO:0000313" key="2">
    <source>
        <dbReference type="EMBL" id="GAL23014.1"/>
    </source>
</evidence>
<protein>
    <recommendedName>
        <fullName evidence="4">Membrane-bound metal-dependent hydrolase</fullName>
    </recommendedName>
</protein>
<evidence type="ECO:0008006" key="4">
    <source>
        <dbReference type="Google" id="ProtNLM"/>
    </source>
</evidence>
<comment type="caution">
    <text evidence="2">The sequence shown here is derived from an EMBL/GenBank/DDBJ whole genome shotgun (WGS) entry which is preliminary data.</text>
</comment>
<organism evidence="2 3">
    <name type="scientific">Vibrio maritimus</name>
    <dbReference type="NCBI Taxonomy" id="990268"/>
    <lineage>
        <taxon>Bacteria</taxon>
        <taxon>Pseudomonadati</taxon>
        <taxon>Pseudomonadota</taxon>
        <taxon>Gammaproteobacteria</taxon>
        <taxon>Vibrionales</taxon>
        <taxon>Vibrionaceae</taxon>
        <taxon>Vibrio</taxon>
    </lineage>
</organism>
<name>A0A090S945_9VIBR</name>
<keyword evidence="1" id="KW-0812">Transmembrane</keyword>
<sequence>MEFYLITTFACIAGSTAPDWLELPIKDKQGRIIRLIAHRTITHNVAIWLTLTTWAYSQITGFDLFPVMPTCDDPILLSIAWGFGFGGLVHLFWDFPNKKPIPIFMMKAGVSLHLWESGKHERPISLVTALITGLVVYRFDLVEFV</sequence>
<proteinExistence type="predicted"/>
<feature type="transmembrane region" description="Helical" evidence="1">
    <location>
        <begin position="75"/>
        <end position="93"/>
    </location>
</feature>
<dbReference type="AlphaFoldDB" id="A0A090S945"/>
<evidence type="ECO:0000313" key="3">
    <source>
        <dbReference type="Proteomes" id="UP000029228"/>
    </source>
</evidence>
<accession>A0A090S945</accession>
<reference evidence="2 3" key="2">
    <citation type="submission" date="2014-09" db="EMBL/GenBank/DDBJ databases">
        <authorList>
            <consortium name="NBRP consortium"/>
            <person name="Sawabe T."/>
            <person name="Meirelles P."/>
            <person name="Nakanishi M."/>
            <person name="Sayaka M."/>
            <person name="Hattori M."/>
            <person name="Ohkuma M."/>
        </authorList>
    </citation>
    <scope>NUCLEOTIDE SEQUENCE [LARGE SCALE GENOMIC DNA]</scope>
    <source>
        <strain evidence="3">JCM19235</strain>
    </source>
</reference>
<dbReference type="EMBL" id="BBMR01000017">
    <property type="protein sequence ID" value="GAL23014.1"/>
    <property type="molecule type" value="Genomic_DNA"/>
</dbReference>
<reference evidence="2 3" key="1">
    <citation type="submission" date="2014-09" db="EMBL/GenBank/DDBJ databases">
        <title>Vibrio maritimus JCM 19235. (C45) whole genome shotgun sequence.</title>
        <authorList>
            <person name="Sawabe T."/>
            <person name="Meirelles P."/>
            <person name="Nakanishi M."/>
            <person name="Sayaka M."/>
            <person name="Hattori M."/>
            <person name="Ohkuma M."/>
        </authorList>
    </citation>
    <scope>NUCLEOTIDE SEQUENCE [LARGE SCALE GENOMIC DNA]</scope>
    <source>
        <strain evidence="3">JCM19235</strain>
    </source>
</reference>
<dbReference type="STRING" id="990268.JCM19235_1315"/>
<gene>
    <name evidence="2" type="ORF">JCM19235_1315</name>
</gene>